<reference evidence="2 3" key="1">
    <citation type="submission" date="2019-01" db="EMBL/GenBank/DDBJ databases">
        <title>Lactibacter flavus gen. nov., sp. nov., a novel bacterium of the family Propionibacteriaceae isolated from raw milk and dairy products.</title>
        <authorList>
            <person name="Huptas C."/>
            <person name="Wenning M."/>
            <person name="Breitenwieser F."/>
            <person name="Doll E."/>
            <person name="Von Neubeck M."/>
            <person name="Busse H.-J."/>
            <person name="Scherer S."/>
        </authorList>
    </citation>
    <scope>NUCLEOTIDE SEQUENCE [LARGE SCALE GENOMIC DNA]</scope>
    <source>
        <strain evidence="2 3">DSM 22130</strain>
    </source>
</reference>
<dbReference type="InterPro" id="IPR043461">
    <property type="entry name" value="LpxH-like"/>
</dbReference>
<dbReference type="GO" id="GO:0016020">
    <property type="term" value="C:membrane"/>
    <property type="evidence" value="ECO:0007669"/>
    <property type="project" value="GOC"/>
</dbReference>
<proteinExistence type="predicted"/>
<dbReference type="PANTHER" id="PTHR34990:SF2">
    <property type="entry name" value="BLL8164 PROTEIN"/>
    <property type="match status" value="1"/>
</dbReference>
<gene>
    <name evidence="2" type="ORF">ET996_03090</name>
</gene>
<dbReference type="OrthoDB" id="9773199at2"/>
<dbReference type="SUPFAM" id="SSF56300">
    <property type="entry name" value="Metallo-dependent phosphatases"/>
    <property type="match status" value="1"/>
</dbReference>
<evidence type="ECO:0000313" key="3">
    <source>
        <dbReference type="Proteomes" id="UP000291933"/>
    </source>
</evidence>
<dbReference type="InterPro" id="IPR029052">
    <property type="entry name" value="Metallo-depent_PP-like"/>
</dbReference>
<evidence type="ECO:0000256" key="1">
    <source>
        <dbReference type="SAM" id="MobiDB-lite"/>
    </source>
</evidence>
<dbReference type="GO" id="GO:0008758">
    <property type="term" value="F:UDP-2,3-diacylglucosamine hydrolase activity"/>
    <property type="evidence" value="ECO:0007669"/>
    <property type="project" value="TreeGrafter"/>
</dbReference>
<protein>
    <submittedName>
        <fullName evidence="2">Serine/threonine protein phosphatase</fullName>
    </submittedName>
</protein>
<accession>A0A4V2JTE3</accession>
<dbReference type="Proteomes" id="UP000291933">
    <property type="component" value="Unassembled WGS sequence"/>
</dbReference>
<organism evidence="2 3">
    <name type="scientific">Propioniciclava tarda</name>
    <dbReference type="NCBI Taxonomy" id="433330"/>
    <lineage>
        <taxon>Bacteria</taxon>
        <taxon>Bacillati</taxon>
        <taxon>Actinomycetota</taxon>
        <taxon>Actinomycetes</taxon>
        <taxon>Propionibacteriales</taxon>
        <taxon>Propionibacteriaceae</taxon>
        <taxon>Propioniciclava</taxon>
    </lineage>
</organism>
<dbReference type="EMBL" id="SDMR01000002">
    <property type="protein sequence ID" value="TBT95971.1"/>
    <property type="molecule type" value="Genomic_DNA"/>
</dbReference>
<dbReference type="GO" id="GO:0046872">
    <property type="term" value="F:metal ion binding"/>
    <property type="evidence" value="ECO:0007669"/>
    <property type="project" value="UniProtKB-KW"/>
</dbReference>
<feature type="region of interest" description="Disordered" evidence="1">
    <location>
        <begin position="296"/>
        <end position="336"/>
    </location>
</feature>
<evidence type="ECO:0000313" key="2">
    <source>
        <dbReference type="EMBL" id="TBT95971.1"/>
    </source>
</evidence>
<dbReference type="RefSeq" id="WP_131171086.1">
    <property type="nucleotide sequence ID" value="NZ_FXTL01000002.1"/>
</dbReference>
<dbReference type="AlphaFoldDB" id="A0A4V2JTE3"/>
<sequence>MKTQDRLSAAYDRAHVVEVDRATKLVFLSDQHRGDGSNADEFAKNKVIVTHALTHYLDEGFTLVELGDTEDLWEFPHVRHIVRAHGIVYGRLREFHALGRYLRLFGNHDAQLADPRYVRQTLFQAQNPQTGELEPLLPGLEVHESLLLRDRDTGQEVLVVHGHQGDFSNDQNWRFTMWTYRAFWKWLHAFGIHSPSSPIRNTFKRHKVERNYVKWIREHGIALICGHTHRAKFPASDETPYFNSGSCTFNAYVTGLEIVNGEISLVRWRVESDANGYLHVVRWVLAGPRPLSDYDRLRRPGLSADEETDRHEAIRARSRRVPPRKDAGVPTGPVSP</sequence>
<dbReference type="Gene3D" id="3.60.21.10">
    <property type="match status" value="1"/>
</dbReference>
<comment type="caution">
    <text evidence="2">The sequence shown here is derived from an EMBL/GenBank/DDBJ whole genome shotgun (WGS) entry which is preliminary data.</text>
</comment>
<name>A0A4V2JTE3_PROTD</name>
<dbReference type="PANTHER" id="PTHR34990">
    <property type="entry name" value="UDP-2,3-DIACYLGLUCOSAMINE HYDROLASE-RELATED"/>
    <property type="match status" value="1"/>
</dbReference>
<keyword evidence="3" id="KW-1185">Reference proteome</keyword>
<dbReference type="GO" id="GO:0009245">
    <property type="term" value="P:lipid A biosynthetic process"/>
    <property type="evidence" value="ECO:0007669"/>
    <property type="project" value="TreeGrafter"/>
</dbReference>